<organism evidence="1 2">
    <name type="scientific">Acaulospora colombiana</name>
    <dbReference type="NCBI Taxonomy" id="27376"/>
    <lineage>
        <taxon>Eukaryota</taxon>
        <taxon>Fungi</taxon>
        <taxon>Fungi incertae sedis</taxon>
        <taxon>Mucoromycota</taxon>
        <taxon>Glomeromycotina</taxon>
        <taxon>Glomeromycetes</taxon>
        <taxon>Diversisporales</taxon>
        <taxon>Acaulosporaceae</taxon>
        <taxon>Acaulospora</taxon>
    </lineage>
</organism>
<evidence type="ECO:0000313" key="2">
    <source>
        <dbReference type="Proteomes" id="UP000789525"/>
    </source>
</evidence>
<gene>
    <name evidence="1" type="ORF">ACOLOM_LOCUS9359</name>
</gene>
<dbReference type="Proteomes" id="UP000789525">
    <property type="component" value="Unassembled WGS sequence"/>
</dbReference>
<feature type="non-terminal residue" evidence="1">
    <location>
        <position position="1"/>
    </location>
</feature>
<protein>
    <submittedName>
        <fullName evidence="1">7261_t:CDS:1</fullName>
    </submittedName>
</protein>
<dbReference type="EMBL" id="CAJVPT010026922">
    <property type="protein sequence ID" value="CAG8681462.1"/>
    <property type="molecule type" value="Genomic_DNA"/>
</dbReference>
<comment type="caution">
    <text evidence="1">The sequence shown here is derived from an EMBL/GenBank/DDBJ whole genome shotgun (WGS) entry which is preliminary data.</text>
</comment>
<name>A0ACA9NYE3_9GLOM</name>
<reference evidence="1" key="1">
    <citation type="submission" date="2021-06" db="EMBL/GenBank/DDBJ databases">
        <authorList>
            <person name="Kallberg Y."/>
            <person name="Tangrot J."/>
            <person name="Rosling A."/>
        </authorList>
    </citation>
    <scope>NUCLEOTIDE SEQUENCE</scope>
    <source>
        <strain evidence="1">CL356</strain>
    </source>
</reference>
<keyword evidence="2" id="KW-1185">Reference proteome</keyword>
<evidence type="ECO:0000313" key="1">
    <source>
        <dbReference type="EMBL" id="CAG8681462.1"/>
    </source>
</evidence>
<proteinExistence type="predicted"/>
<accession>A0ACA9NYE3</accession>
<sequence>SNYTVNDWVPLLILTRNPDASGNNVIDEVDLIIDINRIVMKDTGMTDEYSLKPPLRDIVAYQ</sequence>